<gene>
    <name evidence="2" type="ORF">PV367_07375</name>
</gene>
<sequence length="159" mass="18308">MTDQVDPWDDPDHPWNKTNPEPEPPCGGCTDCQQARPMFDLVLDGADRLWQRYQDPAQFSFTANGSGLHRTTCRYIRLLMPTEHTRPEGEAYDLALQQWGHRSHDFYSNQAEERYSSHMRLDIMTPAEAREWIVENTGTRGGQNFNLCKVCRPEVPSAP</sequence>
<accession>A0AAJ2PLA2</accession>
<dbReference type="EMBL" id="JARAWN010000028">
    <property type="protein sequence ID" value="MDX3129620.1"/>
    <property type="molecule type" value="Genomic_DNA"/>
</dbReference>
<dbReference type="AlphaFoldDB" id="A0AAJ2PLA2"/>
<evidence type="ECO:0000313" key="2">
    <source>
        <dbReference type="EMBL" id="MDX3129620.1"/>
    </source>
</evidence>
<dbReference type="RefSeq" id="WP_319690118.1">
    <property type="nucleotide sequence ID" value="NZ_JARAWN010000028.1"/>
</dbReference>
<comment type="caution">
    <text evidence="2">The sequence shown here is derived from an EMBL/GenBank/DDBJ whole genome shotgun (WGS) entry which is preliminary data.</text>
</comment>
<feature type="region of interest" description="Disordered" evidence="1">
    <location>
        <begin position="1"/>
        <end position="27"/>
    </location>
</feature>
<evidence type="ECO:0000256" key="1">
    <source>
        <dbReference type="SAM" id="MobiDB-lite"/>
    </source>
</evidence>
<dbReference type="Proteomes" id="UP001273589">
    <property type="component" value="Unassembled WGS sequence"/>
</dbReference>
<evidence type="ECO:0000313" key="3">
    <source>
        <dbReference type="Proteomes" id="UP001273589"/>
    </source>
</evidence>
<reference evidence="2" key="1">
    <citation type="journal article" date="2023" name="Microb. Genom.">
        <title>Mesoterricola silvestris gen. nov., sp. nov., Mesoterricola sediminis sp. nov., Geothrix oryzae sp. nov., Geothrix edaphica sp. nov., Geothrix rubra sp. nov., and Geothrix limicola sp. nov., six novel members of Acidobacteriota isolated from soils.</title>
        <authorList>
            <person name="Weisberg A.J."/>
            <person name="Pearce E."/>
            <person name="Kramer C.G."/>
            <person name="Chang J.H."/>
            <person name="Clarke C.R."/>
        </authorList>
    </citation>
    <scope>NUCLEOTIDE SEQUENCE</scope>
    <source>
        <strain evidence="2">ND06-05F</strain>
    </source>
</reference>
<proteinExistence type="predicted"/>
<name>A0AAJ2PLA2_9ACTN</name>
<organism evidence="2 3">
    <name type="scientific">Streptomyces europaeiscabiei</name>
    <dbReference type="NCBI Taxonomy" id="146819"/>
    <lineage>
        <taxon>Bacteria</taxon>
        <taxon>Bacillati</taxon>
        <taxon>Actinomycetota</taxon>
        <taxon>Actinomycetes</taxon>
        <taxon>Kitasatosporales</taxon>
        <taxon>Streptomycetaceae</taxon>
        <taxon>Streptomyces</taxon>
    </lineage>
</organism>
<protein>
    <submittedName>
        <fullName evidence="2">Uncharacterized protein</fullName>
    </submittedName>
</protein>